<dbReference type="InterPro" id="IPR025737">
    <property type="entry name" value="FApF"/>
</dbReference>
<dbReference type="AlphaFoldDB" id="A0A831L6Z3"/>
<evidence type="ECO:0000313" key="2">
    <source>
        <dbReference type="EMBL" id="HDR46448.1"/>
    </source>
</evidence>
<protein>
    <submittedName>
        <fullName evidence="2">Transporter</fullName>
    </submittedName>
</protein>
<keyword evidence="1" id="KW-0732">Signal</keyword>
<proteinExistence type="predicted"/>
<accession>A0A831L6Z3</accession>
<evidence type="ECO:0000256" key="1">
    <source>
        <dbReference type="SAM" id="SignalP"/>
    </source>
</evidence>
<name>A0A831L6Z3_9BACT</name>
<dbReference type="Pfam" id="PF13557">
    <property type="entry name" value="Phenol_MetA_deg"/>
    <property type="match status" value="1"/>
</dbReference>
<feature type="signal peptide" evidence="1">
    <location>
        <begin position="1"/>
        <end position="23"/>
    </location>
</feature>
<dbReference type="Proteomes" id="UP000886162">
    <property type="component" value="Unassembled WGS sequence"/>
</dbReference>
<reference evidence="2" key="1">
    <citation type="journal article" date="2020" name="mSystems">
        <title>Genome- and Community-Level Interaction Insights into Carbon Utilization and Element Cycling Functions of Hydrothermarchaeota in Hydrothermal Sediment.</title>
        <authorList>
            <person name="Zhou Z."/>
            <person name="Liu Y."/>
            <person name="Xu W."/>
            <person name="Pan J."/>
            <person name="Luo Z.H."/>
            <person name="Li M."/>
        </authorList>
    </citation>
    <scope>NUCLEOTIDE SEQUENCE [LARGE SCALE GENOMIC DNA]</scope>
    <source>
        <strain evidence="2">SpSt-1220</strain>
    </source>
</reference>
<sequence>MKIFRFVPALCLIALSVCSQAYADGSPLKPFGGVGAAFGPAGTGFPVGKFAAVLNYVYAETDGVRYKHHEVHDNVELTKHVGIVKFRYGIAPGLDIRSATPIYDVKADLPDRTTDRYGWLGDTTVVLHKVVMNQPQGNPFFLAFDLGVVLPTADGGGDNNDFTGNQAWGVGGGVGLTYFLGANRFDQELNYYTHSEGKHDYRKPDRFRCYTGWAYALNKTFDIGVESHFEWNDASETYGHGDVNAKREWYAGPKMVFKHQRSGSVLGALVTLPVYRDYDCATPSDGFRFEIKLLKVF</sequence>
<gene>
    <name evidence="2" type="ORF">ENN94_01970</name>
</gene>
<organism evidence="2">
    <name type="scientific">Geoalkalibacter subterraneus</name>
    <dbReference type="NCBI Taxonomy" id="483547"/>
    <lineage>
        <taxon>Bacteria</taxon>
        <taxon>Pseudomonadati</taxon>
        <taxon>Thermodesulfobacteriota</taxon>
        <taxon>Desulfuromonadia</taxon>
        <taxon>Desulfuromonadales</taxon>
        <taxon>Geoalkalibacteraceae</taxon>
        <taxon>Geoalkalibacter</taxon>
    </lineage>
</organism>
<dbReference type="EMBL" id="DSDO01000133">
    <property type="protein sequence ID" value="HDR46448.1"/>
    <property type="molecule type" value="Genomic_DNA"/>
</dbReference>
<feature type="chain" id="PRO_5032702897" evidence="1">
    <location>
        <begin position="24"/>
        <end position="297"/>
    </location>
</feature>
<comment type="caution">
    <text evidence="2">The sequence shown here is derived from an EMBL/GenBank/DDBJ whole genome shotgun (WGS) entry which is preliminary data.</text>
</comment>